<accession>A0A174LQQ4</accession>
<dbReference type="RefSeq" id="WP_172680777.1">
    <property type="nucleotide sequence ID" value="NZ_CZAL01000007.1"/>
</dbReference>
<dbReference type="Proteomes" id="UP000095709">
    <property type="component" value="Unassembled WGS sequence"/>
</dbReference>
<dbReference type="CDD" id="cd04647">
    <property type="entry name" value="LbH_MAT_like"/>
    <property type="match status" value="1"/>
</dbReference>
<dbReference type="GO" id="GO:0008925">
    <property type="term" value="F:maltose O-acetyltransferase activity"/>
    <property type="evidence" value="ECO:0007669"/>
    <property type="project" value="UniProtKB-EC"/>
</dbReference>
<dbReference type="EC" id="2.3.1.79" evidence="3"/>
<dbReference type="Gene3D" id="2.160.10.10">
    <property type="entry name" value="Hexapeptide repeat proteins"/>
    <property type="match status" value="1"/>
</dbReference>
<gene>
    <name evidence="3" type="primary">maa_2</name>
    <name evidence="3" type="ORF">ERS852498_01551</name>
</gene>
<evidence type="ECO:0000256" key="1">
    <source>
        <dbReference type="ARBA" id="ARBA00022679"/>
    </source>
</evidence>
<proteinExistence type="predicted"/>
<dbReference type="InterPro" id="IPR050179">
    <property type="entry name" value="Trans_hexapeptide_repeat"/>
</dbReference>
<evidence type="ECO:0000256" key="2">
    <source>
        <dbReference type="ARBA" id="ARBA00022737"/>
    </source>
</evidence>
<dbReference type="EMBL" id="CZAL01000007">
    <property type="protein sequence ID" value="CUP24105.1"/>
    <property type="molecule type" value="Genomic_DNA"/>
</dbReference>
<keyword evidence="1 3" id="KW-0808">Transferase</keyword>
<evidence type="ECO:0000313" key="3">
    <source>
        <dbReference type="EMBL" id="CUP24105.1"/>
    </source>
</evidence>
<dbReference type="PANTHER" id="PTHR43300">
    <property type="entry name" value="ACETYLTRANSFERASE"/>
    <property type="match status" value="1"/>
</dbReference>
<dbReference type="AlphaFoldDB" id="A0A174LQQ4"/>
<sequence>MRHWYNRKWLHKTEMDIKIEEMRRRGYIIGEKCHLYSALGTAEPYLVEIKDNVTISYDVSVITHDNAPIKVIEGATDIVGKIVIGNNCFIGARAILLPGVSLADNTIVAAGSVVANSITQPGVVVAGNPARIICTTEDYAKKNYTYCFNFDNMNFEAKKKCILTHEEKWIHRSEMKKYR</sequence>
<evidence type="ECO:0000313" key="4">
    <source>
        <dbReference type="Proteomes" id="UP000095709"/>
    </source>
</evidence>
<dbReference type="PROSITE" id="PS00101">
    <property type="entry name" value="HEXAPEP_TRANSFERASES"/>
    <property type="match status" value="1"/>
</dbReference>
<keyword evidence="3" id="KW-0012">Acyltransferase</keyword>
<organism evidence="3 4">
    <name type="scientific">Fusicatenibacter saccharivorans</name>
    <dbReference type="NCBI Taxonomy" id="1150298"/>
    <lineage>
        <taxon>Bacteria</taxon>
        <taxon>Bacillati</taxon>
        <taxon>Bacillota</taxon>
        <taxon>Clostridia</taxon>
        <taxon>Lachnospirales</taxon>
        <taxon>Lachnospiraceae</taxon>
        <taxon>Fusicatenibacter</taxon>
    </lineage>
</organism>
<dbReference type="InterPro" id="IPR001451">
    <property type="entry name" value="Hexapep"/>
</dbReference>
<dbReference type="InterPro" id="IPR018357">
    <property type="entry name" value="Hexapep_transf_CS"/>
</dbReference>
<dbReference type="InterPro" id="IPR011004">
    <property type="entry name" value="Trimer_LpxA-like_sf"/>
</dbReference>
<reference evidence="3 4" key="1">
    <citation type="submission" date="2015-09" db="EMBL/GenBank/DDBJ databases">
        <authorList>
            <consortium name="Pathogen Informatics"/>
        </authorList>
    </citation>
    <scope>NUCLEOTIDE SEQUENCE [LARGE SCALE GENOMIC DNA]</scope>
    <source>
        <strain evidence="3 4">2789STDY5834885</strain>
    </source>
</reference>
<dbReference type="Pfam" id="PF00132">
    <property type="entry name" value="Hexapep"/>
    <property type="match status" value="1"/>
</dbReference>
<name>A0A174LQQ4_9FIRM</name>
<keyword evidence="2" id="KW-0677">Repeat</keyword>
<protein>
    <submittedName>
        <fullName evidence="3">Maltose O-acetyltransferase</fullName>
        <ecNumber evidence="3">2.3.1.79</ecNumber>
    </submittedName>
</protein>
<dbReference type="SUPFAM" id="SSF51161">
    <property type="entry name" value="Trimeric LpxA-like enzymes"/>
    <property type="match status" value="1"/>
</dbReference>